<keyword evidence="3" id="KW-1185">Reference proteome</keyword>
<sequence>MNKKVDICVSDLKKSNQNDLHGVLYPHLVNDLYAVSHFNPHSTDSTPYGPTINPKEVSVNLADEKIIYGGPVNIMTLAAEGGDNPNRMWQVGTNGISYINTETWRPICQLDVLAEYFSSSYEELEEENYEAFVADCDANVSNIHEMKNTLRRHFGTNYITRFGNGLYAVVGAGNILYVQYGTSIFAFTFNSSLEEIELIGELPNAAETIMSTNPTEEIDNYEESVGFVGLSLNSDGIVVATLNIGIALIHPSVFIDGDTSRTIYFAPFLSSDNRLTAEASSAQQQPIAFDTFESISNSICIDDDNAIYVASTVTSQDGSTCLGYLRKLTVTHYGNNATVGKIMMAGVVDNNLNEIAEATGAWITPYETSNEQDPPVIKRGRGTGSTPTLMGDGENTFVVMTNGAKQMELVAYWRDVNESEIILGNKKREAGRIKVSCGFDDNLPSGWVQSEQSVVVNGYGAFVVNNIPSHYNPQMTEGLNLQNNLLQACMVGPYNMGPTGVEKFVWDVTESRWKSTVDSDSAWNNPEIPSTSTVPIYCENSNMVIVTGWEGKPGLSNGNWVVQGFDWDTGARHYKLNFGPSMRGNGAYSIPQFLQDGSMIFNSIIGPVKITNR</sequence>
<comment type="caution">
    <text evidence="2">The sequence shown here is derived from an EMBL/GenBank/DDBJ whole genome shotgun (WGS) entry which is preliminary data.</text>
</comment>
<dbReference type="EMBL" id="BAABWN010000011">
    <property type="protein sequence ID" value="GAA6169310.1"/>
    <property type="molecule type" value="Genomic_DNA"/>
</dbReference>
<evidence type="ECO:0000313" key="2">
    <source>
        <dbReference type="EMBL" id="GAA6169310.1"/>
    </source>
</evidence>
<feature type="region of interest" description="Disordered" evidence="1">
    <location>
        <begin position="366"/>
        <end position="390"/>
    </location>
</feature>
<gene>
    <name evidence="2" type="ORF">NBRC116591_31210</name>
</gene>
<organism evidence="2 3">
    <name type="scientific">Sessilibacter corallicola</name>
    <dbReference type="NCBI Taxonomy" id="2904075"/>
    <lineage>
        <taxon>Bacteria</taxon>
        <taxon>Pseudomonadati</taxon>
        <taxon>Pseudomonadota</taxon>
        <taxon>Gammaproteobacteria</taxon>
        <taxon>Cellvibrionales</taxon>
        <taxon>Cellvibrionaceae</taxon>
        <taxon>Sessilibacter</taxon>
    </lineage>
</organism>
<accession>A0ABQ0ACF4</accession>
<proteinExistence type="predicted"/>
<name>A0ABQ0ACF4_9GAMM</name>
<dbReference type="Proteomes" id="UP001465153">
    <property type="component" value="Unassembled WGS sequence"/>
</dbReference>
<evidence type="ECO:0000256" key="1">
    <source>
        <dbReference type="SAM" id="MobiDB-lite"/>
    </source>
</evidence>
<dbReference type="RefSeq" id="WP_353303856.1">
    <property type="nucleotide sequence ID" value="NZ_BAABWN010000011.1"/>
</dbReference>
<protein>
    <submittedName>
        <fullName evidence="2">Uncharacterized protein</fullName>
    </submittedName>
</protein>
<evidence type="ECO:0000313" key="3">
    <source>
        <dbReference type="Proteomes" id="UP001465153"/>
    </source>
</evidence>
<reference evidence="2 3" key="1">
    <citation type="submission" date="2024-04" db="EMBL/GenBank/DDBJ databases">
        <title>Draft genome sequence of Sessilibacter corallicola NBRC 116591.</title>
        <authorList>
            <person name="Miyakawa T."/>
            <person name="Kusuya Y."/>
            <person name="Miura T."/>
        </authorList>
    </citation>
    <scope>NUCLEOTIDE SEQUENCE [LARGE SCALE GENOMIC DNA]</scope>
    <source>
        <strain evidence="2 3">KU-00831-HH</strain>
    </source>
</reference>